<organism evidence="2 3">
    <name type="scientific">Flavivirga eckloniae</name>
    <dbReference type="NCBI Taxonomy" id="1803846"/>
    <lineage>
        <taxon>Bacteria</taxon>
        <taxon>Pseudomonadati</taxon>
        <taxon>Bacteroidota</taxon>
        <taxon>Flavobacteriia</taxon>
        <taxon>Flavobacteriales</taxon>
        <taxon>Flavobacteriaceae</taxon>
        <taxon>Flavivirga</taxon>
    </lineage>
</organism>
<feature type="transmembrane region" description="Helical" evidence="1">
    <location>
        <begin position="120"/>
        <end position="140"/>
    </location>
</feature>
<dbReference type="AlphaFoldDB" id="A0A2K9PJY6"/>
<feature type="transmembrane region" description="Helical" evidence="1">
    <location>
        <begin position="196"/>
        <end position="214"/>
    </location>
</feature>
<accession>A0A2K9PJY6</accession>
<protein>
    <submittedName>
        <fullName evidence="2">Uncharacterized protein</fullName>
    </submittedName>
</protein>
<name>A0A2K9PJY6_9FLAO</name>
<dbReference type="OrthoDB" id="839794at2"/>
<keyword evidence="3" id="KW-1185">Reference proteome</keyword>
<sequence length="298" mass="35120">MLRNRLLLILKIACFCLFFGRAWQHLVWDIPIRSLLWDQELMEVLITWLTDMSWQEYATSTLQDTFIQTGKIVFGVFYLICALLCFFVNEKRKWIGNVLLVATFFLICLAFLYYKERFFHLGQLLEYTTQIATPILLYLFVYTDIINKRLILFGKIAIALTFICHGLYAIGYYPQPGNFVDMVIQNTFISESSAKSFLRLVGLIDILIGIAIFIPIVWRFFIWYALIWGFLTAAVRVTTNFYMDFPWQSLNQWTPEMLYRIPHGMIPLFVLILANSLKSAKEEILQFKKRSYFSTNEK</sequence>
<keyword evidence="1" id="KW-1133">Transmembrane helix</keyword>
<feature type="transmembrane region" description="Helical" evidence="1">
    <location>
        <begin position="263"/>
        <end position="280"/>
    </location>
</feature>
<feature type="transmembrane region" description="Helical" evidence="1">
    <location>
        <begin position="94"/>
        <end position="114"/>
    </location>
</feature>
<dbReference type="KEGG" id="fek:C1H87_00990"/>
<keyword evidence="1" id="KW-0812">Transmembrane</keyword>
<feature type="transmembrane region" description="Helical" evidence="1">
    <location>
        <begin position="152"/>
        <end position="173"/>
    </location>
</feature>
<proteinExistence type="predicted"/>
<reference evidence="2 3" key="1">
    <citation type="submission" date="2018-01" db="EMBL/GenBank/DDBJ databases">
        <title>Complete genome sequence of Flavivirga eckloniae ECD14 isolated from seaweed Ecklonia cava.</title>
        <authorList>
            <person name="Lee J.H."/>
            <person name="Baik K.S."/>
            <person name="Seong C.N."/>
        </authorList>
    </citation>
    <scope>NUCLEOTIDE SEQUENCE [LARGE SCALE GENOMIC DNA]</scope>
    <source>
        <strain evidence="2 3">ECD14</strain>
    </source>
</reference>
<feature type="transmembrane region" description="Helical" evidence="1">
    <location>
        <begin position="66"/>
        <end position="87"/>
    </location>
</feature>
<dbReference type="Proteomes" id="UP000235826">
    <property type="component" value="Chromosome"/>
</dbReference>
<evidence type="ECO:0000313" key="2">
    <source>
        <dbReference type="EMBL" id="AUP77369.1"/>
    </source>
</evidence>
<evidence type="ECO:0000256" key="1">
    <source>
        <dbReference type="SAM" id="Phobius"/>
    </source>
</evidence>
<evidence type="ECO:0000313" key="3">
    <source>
        <dbReference type="Proteomes" id="UP000235826"/>
    </source>
</evidence>
<feature type="transmembrane region" description="Helical" evidence="1">
    <location>
        <begin position="221"/>
        <end position="243"/>
    </location>
</feature>
<gene>
    <name evidence="2" type="ORF">C1H87_00990</name>
</gene>
<keyword evidence="1" id="KW-0472">Membrane</keyword>
<dbReference type="EMBL" id="CP025791">
    <property type="protein sequence ID" value="AUP77369.1"/>
    <property type="molecule type" value="Genomic_DNA"/>
</dbReference>
<dbReference type="RefSeq" id="WP_102754029.1">
    <property type="nucleotide sequence ID" value="NZ_CP025791.1"/>
</dbReference>